<protein>
    <submittedName>
        <fullName evidence="1">Lysine histidine transporter 1</fullName>
    </submittedName>
</protein>
<comment type="caution">
    <text evidence="1">The sequence shown here is derived from an EMBL/GenBank/DDBJ whole genome shotgun (WGS) entry which is preliminary data.</text>
</comment>
<name>A0ACC0HWQ0_9ERIC</name>
<gene>
    <name evidence="1" type="ORF">LOK49_LG04G02247</name>
</gene>
<dbReference type="Proteomes" id="UP001060215">
    <property type="component" value="Chromosome 2"/>
</dbReference>
<proteinExistence type="predicted"/>
<dbReference type="EMBL" id="CM045759">
    <property type="protein sequence ID" value="KAI8017581.1"/>
    <property type="molecule type" value="Genomic_DNA"/>
</dbReference>
<keyword evidence="2" id="KW-1185">Reference proteome</keyword>
<organism evidence="1 2">
    <name type="scientific">Camellia lanceoleosa</name>
    <dbReference type="NCBI Taxonomy" id="1840588"/>
    <lineage>
        <taxon>Eukaryota</taxon>
        <taxon>Viridiplantae</taxon>
        <taxon>Streptophyta</taxon>
        <taxon>Embryophyta</taxon>
        <taxon>Tracheophyta</taxon>
        <taxon>Spermatophyta</taxon>
        <taxon>Magnoliopsida</taxon>
        <taxon>eudicotyledons</taxon>
        <taxon>Gunneridae</taxon>
        <taxon>Pentapetalae</taxon>
        <taxon>asterids</taxon>
        <taxon>Ericales</taxon>
        <taxon>Theaceae</taxon>
        <taxon>Camellia</taxon>
    </lineage>
</organism>
<evidence type="ECO:0000313" key="1">
    <source>
        <dbReference type="EMBL" id="KAI8017581.1"/>
    </source>
</evidence>
<accession>A0ACC0HWQ0</accession>
<evidence type="ECO:0000313" key="2">
    <source>
        <dbReference type="Proteomes" id="UP001060215"/>
    </source>
</evidence>
<sequence>MATSAFKSTTKRTPISSPSNAAAESSSSTRPHRRSRSLSRFSRLLPDTPEFADAPRGRFVNTARGSAFPEISLDDLAIEFFSLNDSLDERDSQRGRSSRRCSEISPATNATVSSQRRGRSVSRQSSGVGDGKRESNFDKNGCGGRTGLDANSRRRRSISVVRVPNSDSENSSNHANMKTFSSGMPSLQKPVASSHRRLGRSLSQKDLSKLHDDYSGQSSVLTDDEANDARSSKNMIEKTIRAVYAQKKAEHPTGDDVNRGLFEAMRKELRYAVDEIKMELEHGMVRKTSALASESSLWADDSNVLQAVPKVRKKYTTKLEQSEKRKQDLLAEIALEEQHGRELSKIVRELLPDPKSSANAEKPSRARKRSNDKNSVSKRLTEEAEKYFEDFISNVEDTDLSSYDGERSDASSTLRVTKTRDAVLHSGETETFRTQTRSNYPPVEIMDGVILPWLQWETCNDGSALPSKNRRELPVTPQSISWDADQEAISAQHPSGNSASSRGSWSPGLDGPSSTGEGSILKEVASHQRSQFDMDRYLKLRREEDHLFERWKEQNRINSGERSSAAAAAKVKELNEWLPVTASRSGKLWYSAFHNVTTMVGAGVLGLPYAMSELGWGPGVTVLVLSWVITLYTLWQMVEMHEIVPGKRFDRYHELGQHAFGKKLGIWIVVPQQLIVEVGVNIVYMITGGKSLKKFHDTVCPSSCKSIKTTYFIMIFASVHFFLSHLPNFNSVTVISLAAAIMSLSYSTIAWVASIHKGVQPGVQYTPRASTTKGTIFQFLSALGDVAFAFAGHNVVLEIQATIPSEPGKPSKKPMWRGVLFAYTVVALCYFPVSLIGYWVFGNSVEDNILLSLEKPAWLVALANLFVVVHVIGSYQVFAQPVFDMIEACLVMKMNFKPTRFLRIVTRTTYVAITMFIGMTFPFFGGLLGFFGGFAFAPTSYYLPCIIWLAICKPKRFSLSWFTNWICIILGVLLTVLAPIGALRQIILEAKDFQYYS</sequence>
<reference evidence="1 2" key="1">
    <citation type="journal article" date="2022" name="Plant J.">
        <title>Chromosome-level genome of Camellia lanceoleosa provides a valuable resource for understanding genome evolution and self-incompatibility.</title>
        <authorList>
            <person name="Gong W."/>
            <person name="Xiao S."/>
            <person name="Wang L."/>
            <person name="Liao Z."/>
            <person name="Chang Y."/>
            <person name="Mo W."/>
            <person name="Hu G."/>
            <person name="Li W."/>
            <person name="Zhao G."/>
            <person name="Zhu H."/>
            <person name="Hu X."/>
            <person name="Ji K."/>
            <person name="Xiang X."/>
            <person name="Song Q."/>
            <person name="Yuan D."/>
            <person name="Jin S."/>
            <person name="Zhang L."/>
        </authorList>
    </citation>
    <scope>NUCLEOTIDE SEQUENCE [LARGE SCALE GENOMIC DNA]</scope>
    <source>
        <strain evidence="1">SQ_2022a</strain>
    </source>
</reference>